<name>A0AAV0W9W7_9HEMI</name>
<organism evidence="1 2">
    <name type="scientific">Macrosiphum euphorbiae</name>
    <name type="common">potato aphid</name>
    <dbReference type="NCBI Taxonomy" id="13131"/>
    <lineage>
        <taxon>Eukaryota</taxon>
        <taxon>Metazoa</taxon>
        <taxon>Ecdysozoa</taxon>
        <taxon>Arthropoda</taxon>
        <taxon>Hexapoda</taxon>
        <taxon>Insecta</taxon>
        <taxon>Pterygota</taxon>
        <taxon>Neoptera</taxon>
        <taxon>Paraneoptera</taxon>
        <taxon>Hemiptera</taxon>
        <taxon>Sternorrhyncha</taxon>
        <taxon>Aphidomorpha</taxon>
        <taxon>Aphidoidea</taxon>
        <taxon>Aphididae</taxon>
        <taxon>Macrosiphini</taxon>
        <taxon>Macrosiphum</taxon>
    </lineage>
</organism>
<dbReference type="Proteomes" id="UP001160148">
    <property type="component" value="Unassembled WGS sequence"/>
</dbReference>
<evidence type="ECO:0000313" key="1">
    <source>
        <dbReference type="EMBL" id="CAI6352608.1"/>
    </source>
</evidence>
<reference evidence="1 2" key="1">
    <citation type="submission" date="2023-01" db="EMBL/GenBank/DDBJ databases">
        <authorList>
            <person name="Whitehead M."/>
        </authorList>
    </citation>
    <scope>NUCLEOTIDE SEQUENCE [LARGE SCALE GENOMIC DNA]</scope>
</reference>
<protein>
    <submittedName>
        <fullName evidence="1">Uncharacterized protein</fullName>
    </submittedName>
</protein>
<sequence length="84" mass="9533">MSVGDLSIGQLYPIIRMDNRETQYGLAVHCVLEGGDDGGFMEVCLPRSIKISDEDILQFNQEGDKVLNLIFKERRERSFNIGLQ</sequence>
<dbReference type="AlphaFoldDB" id="A0AAV0W9W7"/>
<evidence type="ECO:0000313" key="2">
    <source>
        <dbReference type="Proteomes" id="UP001160148"/>
    </source>
</evidence>
<comment type="caution">
    <text evidence="1">The sequence shown here is derived from an EMBL/GenBank/DDBJ whole genome shotgun (WGS) entry which is preliminary data.</text>
</comment>
<keyword evidence="2" id="KW-1185">Reference proteome</keyword>
<proteinExistence type="predicted"/>
<dbReference type="EMBL" id="CARXXK010000002">
    <property type="protein sequence ID" value="CAI6352608.1"/>
    <property type="molecule type" value="Genomic_DNA"/>
</dbReference>
<gene>
    <name evidence="1" type="ORF">MEUPH1_LOCUS8826</name>
</gene>
<accession>A0AAV0W9W7</accession>